<proteinExistence type="predicted"/>
<dbReference type="Proteomes" id="UP000324194">
    <property type="component" value="Chromosome 2"/>
</dbReference>
<protein>
    <recommendedName>
        <fullName evidence="4">DUF378 domain-containing protein</fullName>
    </recommendedName>
</protein>
<evidence type="ECO:0000313" key="3">
    <source>
        <dbReference type="Proteomes" id="UP000324194"/>
    </source>
</evidence>
<dbReference type="KEGG" id="asip:AQUSIP_25960"/>
<feature type="transmembrane region" description="Helical" evidence="1">
    <location>
        <begin position="45"/>
        <end position="63"/>
    </location>
</feature>
<sequence length="69" mass="7621">MLKELGLYDQIALIVVVLGGIFWGLVGLFNLFLVTAILGNFLGRIIYIGVGVAAGWLCYQIYLEKMKKA</sequence>
<gene>
    <name evidence="2" type="ORF">AQUSIP_25960</name>
</gene>
<keyword evidence="3" id="KW-1185">Reference proteome</keyword>
<keyword evidence="1" id="KW-0812">Transmembrane</keyword>
<dbReference type="EMBL" id="LR699120">
    <property type="protein sequence ID" value="VVC77269.1"/>
    <property type="molecule type" value="Genomic_DNA"/>
</dbReference>
<evidence type="ECO:0000256" key="1">
    <source>
        <dbReference type="SAM" id="Phobius"/>
    </source>
</evidence>
<name>A0A5E4PJK6_9COXI</name>
<reference evidence="2 3" key="1">
    <citation type="submission" date="2019-08" db="EMBL/GenBank/DDBJ databases">
        <authorList>
            <person name="Guy L."/>
        </authorList>
    </citation>
    <scope>NUCLEOTIDE SEQUENCE [LARGE SCALE GENOMIC DNA]</scope>
    <source>
        <strain evidence="2 3">SGT-108</strain>
    </source>
</reference>
<keyword evidence="1" id="KW-1133">Transmembrane helix</keyword>
<accession>A0A5E4PJK6</accession>
<dbReference type="RefSeq" id="WP_148340705.1">
    <property type="nucleotide sequence ID" value="NZ_LR699120.1"/>
</dbReference>
<dbReference type="OrthoDB" id="9812136at2"/>
<dbReference type="Pfam" id="PF04070">
    <property type="entry name" value="DUF378"/>
    <property type="match status" value="1"/>
</dbReference>
<keyword evidence="1" id="KW-0472">Membrane</keyword>
<evidence type="ECO:0008006" key="4">
    <source>
        <dbReference type="Google" id="ProtNLM"/>
    </source>
</evidence>
<feature type="transmembrane region" description="Helical" evidence="1">
    <location>
        <begin position="12"/>
        <end position="39"/>
    </location>
</feature>
<dbReference type="InterPro" id="IPR007211">
    <property type="entry name" value="DUF378"/>
</dbReference>
<organism evidence="2 3">
    <name type="scientific">Aquicella siphonis</name>
    <dbReference type="NCBI Taxonomy" id="254247"/>
    <lineage>
        <taxon>Bacteria</taxon>
        <taxon>Pseudomonadati</taxon>
        <taxon>Pseudomonadota</taxon>
        <taxon>Gammaproteobacteria</taxon>
        <taxon>Legionellales</taxon>
        <taxon>Coxiellaceae</taxon>
        <taxon>Aquicella</taxon>
    </lineage>
</organism>
<dbReference type="AlphaFoldDB" id="A0A5E4PJK6"/>
<evidence type="ECO:0000313" key="2">
    <source>
        <dbReference type="EMBL" id="VVC77269.1"/>
    </source>
</evidence>